<keyword evidence="5" id="KW-1185">Reference proteome</keyword>
<dbReference type="Proteomes" id="UP000799764">
    <property type="component" value="Unassembled WGS sequence"/>
</dbReference>
<accession>A0A9P4PGH2</accession>
<keyword evidence="2" id="KW-0812">Transmembrane</keyword>
<evidence type="ECO:0000259" key="3">
    <source>
        <dbReference type="Pfam" id="PF26616"/>
    </source>
</evidence>
<evidence type="ECO:0000256" key="1">
    <source>
        <dbReference type="SAM" id="MobiDB-lite"/>
    </source>
</evidence>
<keyword evidence="2" id="KW-0472">Membrane</keyword>
<dbReference type="Gene3D" id="1.20.58.340">
    <property type="entry name" value="Magnesium transport protein CorA, transmembrane region"/>
    <property type="match status" value="1"/>
</dbReference>
<dbReference type="EMBL" id="MU001500">
    <property type="protein sequence ID" value="KAF2444640.1"/>
    <property type="molecule type" value="Genomic_DNA"/>
</dbReference>
<evidence type="ECO:0000256" key="2">
    <source>
        <dbReference type="SAM" id="Phobius"/>
    </source>
</evidence>
<sequence>MVYVWDTFETYRLRQADLEGLLRERFGNYEFYINVANGYYRFWVPRYLTEISSSMLKYLFTYLGIHPAYQDAYFSGLDEAHSLSTPQRLQTIPEIGRSGRAVRLYYNMRSVERRVNWVPRDYELGWSVKSIAVYHSFDVESGHSVWLTCDSNPEARDHVKNWISGRGSFELGSLCSRFLKTLTMHLLICEWSVQNWRWYLKELEDEAQKIALETRTFVLEDIGSLTPSNKPVSGKEHVSVPSHMAIPAQMASASAQPTPLGAKLHNRSRTLSPLQSRRGTGNWNPQTQRSQPTPIAGPGMHAATMTSERSRFKDRPPEVPSGISPDEEERLHFKDIQRIDLLEEQASEAVLVLKLNIEIVSILRAQYDNIVNDASFPEEISRDGKVGILQFYKSIDGLKDRFLKQLSRTEKLLIQLDHRKNSTFFMLQYRNMRQSRQSAVEMEKMTKNMEQVAHRTQQEAISMRIITLVTLFFLPATSIATIFGSGMVKFGDNGKRSVWLYLAICMPLTWATFFVWWLMINGIPTFKARWILNPYKIFAVVGSRKMRTENVDLENHGMNGTSSQT</sequence>
<gene>
    <name evidence="4" type="ORF">P171DRAFT_359811</name>
</gene>
<feature type="region of interest" description="Disordered" evidence="1">
    <location>
        <begin position="271"/>
        <end position="301"/>
    </location>
</feature>
<proteinExistence type="predicted"/>
<feature type="transmembrane region" description="Helical" evidence="2">
    <location>
        <begin position="465"/>
        <end position="486"/>
    </location>
</feature>
<feature type="compositionally biased region" description="Polar residues" evidence="1">
    <location>
        <begin position="271"/>
        <end position="293"/>
    </location>
</feature>
<name>A0A9P4PGH2_9PLEO</name>
<feature type="transmembrane region" description="Helical" evidence="2">
    <location>
        <begin position="498"/>
        <end position="519"/>
    </location>
</feature>
<protein>
    <recommendedName>
        <fullName evidence="3">CorA-like transporter domain-containing protein</fullName>
    </recommendedName>
</protein>
<reference evidence="4" key="1">
    <citation type="journal article" date="2020" name="Stud. Mycol.">
        <title>101 Dothideomycetes genomes: a test case for predicting lifestyles and emergence of pathogens.</title>
        <authorList>
            <person name="Haridas S."/>
            <person name="Albert R."/>
            <person name="Binder M."/>
            <person name="Bloem J."/>
            <person name="Labutti K."/>
            <person name="Salamov A."/>
            <person name="Andreopoulos B."/>
            <person name="Baker S."/>
            <person name="Barry K."/>
            <person name="Bills G."/>
            <person name="Bluhm B."/>
            <person name="Cannon C."/>
            <person name="Castanera R."/>
            <person name="Culley D."/>
            <person name="Daum C."/>
            <person name="Ezra D."/>
            <person name="Gonzalez J."/>
            <person name="Henrissat B."/>
            <person name="Kuo A."/>
            <person name="Liang C."/>
            <person name="Lipzen A."/>
            <person name="Lutzoni F."/>
            <person name="Magnuson J."/>
            <person name="Mondo S."/>
            <person name="Nolan M."/>
            <person name="Ohm R."/>
            <person name="Pangilinan J."/>
            <person name="Park H.-J."/>
            <person name="Ramirez L."/>
            <person name="Alfaro M."/>
            <person name="Sun H."/>
            <person name="Tritt A."/>
            <person name="Yoshinaga Y."/>
            <person name="Zwiers L.-H."/>
            <person name="Turgeon B."/>
            <person name="Goodwin S."/>
            <person name="Spatafora J."/>
            <person name="Crous P."/>
            <person name="Grigoriev I."/>
        </authorList>
    </citation>
    <scope>NUCLEOTIDE SEQUENCE</scope>
    <source>
        <strain evidence="4">CBS 690.94</strain>
    </source>
</reference>
<dbReference type="InterPro" id="IPR058257">
    <property type="entry name" value="CorA-like_dom"/>
</dbReference>
<feature type="region of interest" description="Disordered" evidence="1">
    <location>
        <begin position="306"/>
        <end position="325"/>
    </location>
</feature>
<comment type="caution">
    <text evidence="4">The sequence shown here is derived from an EMBL/GenBank/DDBJ whole genome shotgun (WGS) entry which is preliminary data.</text>
</comment>
<dbReference type="Pfam" id="PF26616">
    <property type="entry name" value="CorA-like"/>
    <property type="match status" value="1"/>
</dbReference>
<dbReference type="AlphaFoldDB" id="A0A9P4PGH2"/>
<dbReference type="OrthoDB" id="5396681at2759"/>
<feature type="compositionally biased region" description="Basic and acidic residues" evidence="1">
    <location>
        <begin position="308"/>
        <end position="317"/>
    </location>
</feature>
<feature type="domain" description="CorA-like transporter" evidence="3">
    <location>
        <begin position="51"/>
        <end position="211"/>
    </location>
</feature>
<keyword evidence="2" id="KW-1133">Transmembrane helix</keyword>
<organism evidence="4 5">
    <name type="scientific">Karstenula rhodostoma CBS 690.94</name>
    <dbReference type="NCBI Taxonomy" id="1392251"/>
    <lineage>
        <taxon>Eukaryota</taxon>
        <taxon>Fungi</taxon>
        <taxon>Dikarya</taxon>
        <taxon>Ascomycota</taxon>
        <taxon>Pezizomycotina</taxon>
        <taxon>Dothideomycetes</taxon>
        <taxon>Pleosporomycetidae</taxon>
        <taxon>Pleosporales</taxon>
        <taxon>Massarineae</taxon>
        <taxon>Didymosphaeriaceae</taxon>
        <taxon>Karstenula</taxon>
    </lineage>
</organism>
<evidence type="ECO:0000313" key="4">
    <source>
        <dbReference type="EMBL" id="KAF2444640.1"/>
    </source>
</evidence>
<evidence type="ECO:0000313" key="5">
    <source>
        <dbReference type="Proteomes" id="UP000799764"/>
    </source>
</evidence>